<dbReference type="SMART" id="SM00662">
    <property type="entry name" value="RPOLD"/>
    <property type="match status" value="1"/>
</dbReference>
<comment type="similarity">
    <text evidence="5">Belongs to the archaeal Rpo3/eukaryotic RPB3 RNA polymerase subunit family.</text>
</comment>
<dbReference type="PANTHER" id="PTHR11800">
    <property type="entry name" value="DNA-DIRECTED RNA POLYMERASE"/>
    <property type="match status" value="1"/>
</dbReference>
<evidence type="ECO:0000256" key="3">
    <source>
        <dbReference type="ARBA" id="ARBA00023163"/>
    </source>
</evidence>
<dbReference type="CDD" id="cd07031">
    <property type="entry name" value="RNAP_II_RPB3"/>
    <property type="match status" value="1"/>
</dbReference>
<dbReference type="SUPFAM" id="SSF56553">
    <property type="entry name" value="Insert subdomain of RNA polymerase alpha subunit"/>
    <property type="match status" value="1"/>
</dbReference>
<feature type="domain" description="DNA-directed RNA polymerase RpoA/D/Rpb3-type" evidence="7">
    <location>
        <begin position="24"/>
        <end position="262"/>
    </location>
</feature>
<dbReference type="GO" id="GO:0046983">
    <property type="term" value="F:protein dimerization activity"/>
    <property type="evidence" value="ECO:0007669"/>
    <property type="project" value="InterPro"/>
</dbReference>
<dbReference type="InterPro" id="IPR011263">
    <property type="entry name" value="DNA-dir_RNA_pol_RpoA/D/Rpb3"/>
</dbReference>
<dbReference type="GO" id="GO:0003677">
    <property type="term" value="F:DNA binding"/>
    <property type="evidence" value="ECO:0007669"/>
    <property type="project" value="EnsemblFungi"/>
</dbReference>
<dbReference type="Pfam" id="PF01000">
    <property type="entry name" value="RNA_pol_A_bac"/>
    <property type="match status" value="1"/>
</dbReference>
<dbReference type="GO" id="GO:0005665">
    <property type="term" value="C:RNA polymerase II, core complex"/>
    <property type="evidence" value="ECO:0007669"/>
    <property type="project" value="EnsemblFungi"/>
</dbReference>
<protein>
    <recommendedName>
        <fullName evidence="6">DNA-directed RNA polymerase II subunit RPB3</fullName>
    </recommendedName>
</protein>
<dbReference type="PANTHER" id="PTHR11800:SF2">
    <property type="entry name" value="DNA-DIRECTED RNA POLYMERASE II SUBUNIT RPB3"/>
    <property type="match status" value="1"/>
</dbReference>
<dbReference type="PROSITE" id="PS00446">
    <property type="entry name" value="RNA_POL_D_30KD"/>
    <property type="match status" value="1"/>
</dbReference>
<comment type="subcellular location">
    <subcellularLocation>
        <location evidence="1">Nucleus</location>
    </subcellularLocation>
</comment>
<dbReference type="InterPro" id="IPR022842">
    <property type="entry name" value="RNAP_Rpo3/Rpb3/RPAC1"/>
</dbReference>
<evidence type="ECO:0000256" key="2">
    <source>
        <dbReference type="ARBA" id="ARBA00022478"/>
    </source>
</evidence>
<keyword evidence="4" id="KW-0539">Nucleus</keyword>
<evidence type="ECO:0000313" key="8">
    <source>
        <dbReference type="EMBL" id="CDS03118.1"/>
    </source>
</evidence>
<dbReference type="AlphaFoldDB" id="A0A077WAH8"/>
<evidence type="ECO:0000256" key="1">
    <source>
        <dbReference type="ARBA" id="ARBA00004123"/>
    </source>
</evidence>
<dbReference type="InterPro" id="IPR001514">
    <property type="entry name" value="DNA-dir_RNA_pol_30-40kDasu_CS"/>
</dbReference>
<reference evidence="8" key="1">
    <citation type="journal article" date="2014" name="Genome Announc.">
        <title>De novo whole-genome sequence and genome annotation of Lichtheimia ramosa.</title>
        <authorList>
            <person name="Linde J."/>
            <person name="Schwartze V."/>
            <person name="Binder U."/>
            <person name="Lass-Florl C."/>
            <person name="Voigt K."/>
            <person name="Horn F."/>
        </authorList>
    </citation>
    <scope>NUCLEOTIDE SEQUENCE</scope>
    <source>
        <strain evidence="8">JMRC FSU:6197</strain>
    </source>
</reference>
<dbReference type="GO" id="GO:0003899">
    <property type="term" value="F:DNA-directed RNA polymerase activity"/>
    <property type="evidence" value="ECO:0007669"/>
    <property type="project" value="EnsemblFungi"/>
</dbReference>
<dbReference type="InterPro" id="IPR050518">
    <property type="entry name" value="Rpo3/RPB3_RNA_Pol_subunit"/>
</dbReference>
<dbReference type="OrthoDB" id="270173at2759"/>
<dbReference type="Gene3D" id="2.170.120.12">
    <property type="entry name" value="DNA-directed RNA polymerase, insert domain"/>
    <property type="match status" value="1"/>
</dbReference>
<dbReference type="NCBIfam" id="NF001988">
    <property type="entry name" value="PRK00783.1"/>
    <property type="match status" value="1"/>
</dbReference>
<keyword evidence="2" id="KW-0240">DNA-directed RNA polymerase</keyword>
<dbReference type="FunFam" id="2.170.120.12:FF:000002">
    <property type="entry name" value="DNA-directed RNA polymerase II subunit RPB3"/>
    <property type="match status" value="1"/>
</dbReference>
<sequence length="280" mass="31796">MDFGGAYGSLGGPNITINSLTRDKISFILSDTDLSVANALRRVMIAEVPTVAIDMVEFETNTTVLADEFLSHRLGMVPIDSRDVEKLRYTRDCTCSQYCPECSVELTMHVKCTDDRTKYVTSRDLISSNPSFVPVIQDKDDPGVLLAKLRKGHELKLKCIAKKGVAKEHAKWSPVCGVAFEYDPYNKLRHTQYWYEESEKEWPLSHNAKYEDPPDPEAPFDYNAKPDRFYFEAETVGSLSPDEVVTMALKTLVDKLAYVQMQIQEEVDTKDQDNVNAWNF</sequence>
<dbReference type="InterPro" id="IPR036643">
    <property type="entry name" value="RNApol_insert_sf"/>
</dbReference>
<dbReference type="InterPro" id="IPR011262">
    <property type="entry name" value="DNA-dir_RNA_pol_insert"/>
</dbReference>
<evidence type="ECO:0000259" key="7">
    <source>
        <dbReference type="SMART" id="SM00662"/>
    </source>
</evidence>
<dbReference type="HAMAP" id="MF_00320">
    <property type="entry name" value="RNApol_arch_Rpo3"/>
    <property type="match status" value="1"/>
</dbReference>
<dbReference type="GO" id="GO:0000785">
    <property type="term" value="C:chromatin"/>
    <property type="evidence" value="ECO:0007669"/>
    <property type="project" value="EnsemblFungi"/>
</dbReference>
<dbReference type="GO" id="GO:0006367">
    <property type="term" value="P:transcription initiation at RNA polymerase II promoter"/>
    <property type="evidence" value="ECO:0007669"/>
    <property type="project" value="EnsemblFungi"/>
</dbReference>
<evidence type="ECO:0000256" key="5">
    <source>
        <dbReference type="ARBA" id="ARBA00025804"/>
    </source>
</evidence>
<dbReference type="EMBL" id="LK023313">
    <property type="protein sequence ID" value="CDS03118.1"/>
    <property type="molecule type" value="Genomic_DNA"/>
</dbReference>
<dbReference type="InterPro" id="IPR036603">
    <property type="entry name" value="RBP11-like"/>
</dbReference>
<dbReference type="GO" id="GO:0006369">
    <property type="term" value="P:termination of RNA polymerase II transcription"/>
    <property type="evidence" value="ECO:0007669"/>
    <property type="project" value="EnsemblFungi"/>
</dbReference>
<dbReference type="GO" id="GO:0003968">
    <property type="term" value="F:RNA-directed RNA polymerase activity"/>
    <property type="evidence" value="ECO:0007669"/>
    <property type="project" value="EnsemblFungi"/>
</dbReference>
<name>A0A077WAH8_9FUNG</name>
<keyword evidence="3" id="KW-0804">Transcription</keyword>
<dbReference type="Gene3D" id="3.30.1360.10">
    <property type="entry name" value="RNA polymerase, RBP11-like subunit"/>
    <property type="match status" value="1"/>
</dbReference>
<evidence type="ECO:0000256" key="4">
    <source>
        <dbReference type="ARBA" id="ARBA00023242"/>
    </source>
</evidence>
<gene>
    <name evidence="8" type="ORF">LRAMOSA00520</name>
</gene>
<dbReference type="Pfam" id="PF01193">
    <property type="entry name" value="RNA_pol_L"/>
    <property type="match status" value="1"/>
</dbReference>
<accession>A0A077WAH8</accession>
<dbReference type="SUPFAM" id="SSF55257">
    <property type="entry name" value="RBP11-like subunits of RNA polymerase"/>
    <property type="match status" value="1"/>
</dbReference>
<organism evidence="8">
    <name type="scientific">Lichtheimia ramosa</name>
    <dbReference type="NCBI Taxonomy" id="688394"/>
    <lineage>
        <taxon>Eukaryota</taxon>
        <taxon>Fungi</taxon>
        <taxon>Fungi incertae sedis</taxon>
        <taxon>Mucoromycota</taxon>
        <taxon>Mucoromycotina</taxon>
        <taxon>Mucoromycetes</taxon>
        <taxon>Mucorales</taxon>
        <taxon>Lichtheimiaceae</taxon>
        <taxon>Lichtheimia</taxon>
    </lineage>
</organism>
<proteinExistence type="inferred from homology"/>
<evidence type="ECO:0000256" key="6">
    <source>
        <dbReference type="ARBA" id="ARBA00072506"/>
    </source>
</evidence>
<dbReference type="GO" id="GO:0006368">
    <property type="term" value="P:transcription elongation by RNA polymerase II"/>
    <property type="evidence" value="ECO:0007669"/>
    <property type="project" value="EnsemblFungi"/>
</dbReference>